<proteinExistence type="predicted"/>
<comment type="caution">
    <text evidence="2">The sequence shown here is derived from an EMBL/GenBank/DDBJ whole genome shotgun (WGS) entry which is preliminary data.</text>
</comment>
<keyword evidence="1" id="KW-1133">Transmembrane helix</keyword>
<reference evidence="2 3" key="1">
    <citation type="journal article" date="2023" name="Plants (Basel)">
        <title>Bridging the Gap: Combining Genomics and Transcriptomics Approaches to Understand Stylosanthes scabra, an Orphan Legume from the Brazilian Caatinga.</title>
        <authorList>
            <person name="Ferreira-Neto J.R.C."/>
            <person name="da Silva M.D."/>
            <person name="Binneck E."/>
            <person name="de Melo N.F."/>
            <person name="da Silva R.H."/>
            <person name="de Melo A.L.T.M."/>
            <person name="Pandolfi V."/>
            <person name="Bustamante F.O."/>
            <person name="Brasileiro-Vidal A.C."/>
            <person name="Benko-Iseppon A.M."/>
        </authorList>
    </citation>
    <scope>NUCLEOTIDE SEQUENCE [LARGE SCALE GENOMIC DNA]</scope>
    <source>
        <tissue evidence="2">Leaves</tissue>
    </source>
</reference>
<evidence type="ECO:0000313" key="2">
    <source>
        <dbReference type="EMBL" id="MED6156933.1"/>
    </source>
</evidence>
<organism evidence="2 3">
    <name type="scientific">Stylosanthes scabra</name>
    <dbReference type="NCBI Taxonomy" id="79078"/>
    <lineage>
        <taxon>Eukaryota</taxon>
        <taxon>Viridiplantae</taxon>
        <taxon>Streptophyta</taxon>
        <taxon>Embryophyta</taxon>
        <taxon>Tracheophyta</taxon>
        <taxon>Spermatophyta</taxon>
        <taxon>Magnoliopsida</taxon>
        <taxon>eudicotyledons</taxon>
        <taxon>Gunneridae</taxon>
        <taxon>Pentapetalae</taxon>
        <taxon>rosids</taxon>
        <taxon>fabids</taxon>
        <taxon>Fabales</taxon>
        <taxon>Fabaceae</taxon>
        <taxon>Papilionoideae</taxon>
        <taxon>50 kb inversion clade</taxon>
        <taxon>dalbergioids sensu lato</taxon>
        <taxon>Dalbergieae</taxon>
        <taxon>Pterocarpus clade</taxon>
        <taxon>Stylosanthes</taxon>
    </lineage>
</organism>
<keyword evidence="3" id="KW-1185">Reference proteome</keyword>
<keyword evidence="1" id="KW-0472">Membrane</keyword>
<protein>
    <submittedName>
        <fullName evidence="2">Uncharacterized protein</fullName>
    </submittedName>
</protein>
<dbReference type="Proteomes" id="UP001341840">
    <property type="component" value="Unassembled WGS sequence"/>
</dbReference>
<accession>A0ABU6UB83</accession>
<feature type="transmembrane region" description="Helical" evidence="1">
    <location>
        <begin position="6"/>
        <end position="24"/>
    </location>
</feature>
<sequence>MGKVIGIVAAVLLFMFYIVLPFLWKLSDTNIIQNIFSHGLSKTGMGTRKTVGWYPYYSGVRSTNRKLLGCQVFSSGLAD</sequence>
<gene>
    <name evidence="2" type="ORF">PIB30_018856</name>
</gene>
<keyword evidence="1" id="KW-0812">Transmembrane</keyword>
<name>A0ABU6UB83_9FABA</name>
<dbReference type="EMBL" id="JASCZI010120886">
    <property type="protein sequence ID" value="MED6156933.1"/>
    <property type="molecule type" value="Genomic_DNA"/>
</dbReference>
<evidence type="ECO:0000313" key="3">
    <source>
        <dbReference type="Proteomes" id="UP001341840"/>
    </source>
</evidence>
<evidence type="ECO:0000256" key="1">
    <source>
        <dbReference type="SAM" id="Phobius"/>
    </source>
</evidence>